<keyword evidence="2" id="KW-0472">Membrane</keyword>
<evidence type="ECO:0000313" key="3">
    <source>
        <dbReference type="EMBL" id="RJQ87483.1"/>
    </source>
</evidence>
<feature type="region of interest" description="Disordered" evidence="1">
    <location>
        <begin position="51"/>
        <end position="85"/>
    </location>
</feature>
<dbReference type="RefSeq" id="WP_120023004.1">
    <property type="nucleotide sequence ID" value="NZ_QZFV01000068.1"/>
</dbReference>
<comment type="caution">
    <text evidence="3">The sequence shown here is derived from an EMBL/GenBank/DDBJ whole genome shotgun (WGS) entry which is preliminary data.</text>
</comment>
<proteinExistence type="predicted"/>
<dbReference type="EMBL" id="QZFV01000068">
    <property type="protein sequence ID" value="RJQ87483.1"/>
    <property type="molecule type" value="Genomic_DNA"/>
</dbReference>
<keyword evidence="2" id="KW-1133">Transmembrane helix</keyword>
<dbReference type="AlphaFoldDB" id="A0A419I735"/>
<reference evidence="3 4" key="1">
    <citation type="submission" date="2018-09" db="EMBL/GenBank/DDBJ databases">
        <title>YIM PH 21725 draft genome.</title>
        <authorList>
            <person name="Miao C."/>
        </authorList>
    </citation>
    <scope>NUCLEOTIDE SEQUENCE [LARGE SCALE GENOMIC DNA]</scope>
    <source>
        <strain evidence="4">YIM PH21725</strain>
    </source>
</reference>
<accession>A0A419I735</accession>
<evidence type="ECO:0000256" key="2">
    <source>
        <dbReference type="SAM" id="Phobius"/>
    </source>
</evidence>
<gene>
    <name evidence="3" type="ORF">D5S19_09625</name>
</gene>
<feature type="compositionally biased region" description="Basic and acidic residues" evidence="1">
    <location>
        <begin position="69"/>
        <end position="85"/>
    </location>
</feature>
<dbReference type="Proteomes" id="UP000285112">
    <property type="component" value="Unassembled WGS sequence"/>
</dbReference>
<keyword evidence="2" id="KW-0812">Transmembrane</keyword>
<organism evidence="3 4">
    <name type="scientific">Amycolatopsis panacis</name>
    <dbReference type="NCBI Taxonomy" id="2340917"/>
    <lineage>
        <taxon>Bacteria</taxon>
        <taxon>Bacillati</taxon>
        <taxon>Actinomycetota</taxon>
        <taxon>Actinomycetes</taxon>
        <taxon>Pseudonocardiales</taxon>
        <taxon>Pseudonocardiaceae</taxon>
        <taxon>Amycolatopsis</taxon>
    </lineage>
</organism>
<sequence length="85" mass="9622">MIELATITTVATSLFAFLSLMATLVFLWKVYNRGGPDHLKAAARALRDSRPHRLPGISSGLRCPRRRRSPAEWHDRDLSNDGDKY</sequence>
<evidence type="ECO:0000313" key="4">
    <source>
        <dbReference type="Proteomes" id="UP000285112"/>
    </source>
</evidence>
<protein>
    <submittedName>
        <fullName evidence="3">Uncharacterized protein</fullName>
    </submittedName>
</protein>
<feature type="transmembrane region" description="Helical" evidence="2">
    <location>
        <begin position="6"/>
        <end position="28"/>
    </location>
</feature>
<keyword evidence="4" id="KW-1185">Reference proteome</keyword>
<name>A0A419I735_9PSEU</name>
<evidence type="ECO:0000256" key="1">
    <source>
        <dbReference type="SAM" id="MobiDB-lite"/>
    </source>
</evidence>